<dbReference type="RefSeq" id="XP_007917339.1">
    <property type="nucleotide sequence ID" value="XM_007919148.1"/>
</dbReference>
<dbReference type="eggNOG" id="KOG2504">
    <property type="taxonomic scope" value="Eukaryota"/>
</dbReference>
<dbReference type="OrthoDB" id="6509908at2759"/>
<feature type="transmembrane region" description="Helical" evidence="4">
    <location>
        <begin position="42"/>
        <end position="61"/>
    </location>
</feature>
<comment type="similarity">
    <text evidence="2">Belongs to the major facilitator superfamily. Monocarboxylate porter (TC 2.A.1.13) family.</text>
</comment>
<feature type="transmembrane region" description="Helical" evidence="4">
    <location>
        <begin position="211"/>
        <end position="231"/>
    </location>
</feature>
<evidence type="ECO:0000313" key="7">
    <source>
        <dbReference type="Proteomes" id="UP000014074"/>
    </source>
</evidence>
<sequence>MAWLQVSAAFSLYWNSLGLLNGFGAFQTYYEQYLLSDQTASAISWIGSVQVFFLMAGGVFLGPLYDMGYTRSMLFAGTFLVTFGFMMTSISTQYYQILLAQGFCVGIGTSCLYMPAITLIPPYFTTSRALAMGTAGVGSSLGAALYPLMFERLYPQIGFPWTVRINGFIVLAMGSYATVVARPLRKPKQTTKGMQSFKGVTKAAGLTDKRYMIQCIAIFFSNVAFFEPMYYLQTYALSHGMQGQTLASYLLVILNAVAIPGRIIPSLAADRFGVLNTYICISAMAAVSIFYWISVTNRAGNIAFSVLYGFFSGSVVTLAPVVLASITDDLSILGTRLGFVAVLKGIGSLIGPPIAGAILGNTGSYLGIQLFSGLAMLLTAVFASQLRVVIARQARSEKKGELEDHSGPENELESRP</sequence>
<dbReference type="InterPro" id="IPR011701">
    <property type="entry name" value="MFS"/>
</dbReference>
<keyword evidence="4" id="KW-0812">Transmembrane</keyword>
<comment type="subcellular location">
    <subcellularLocation>
        <location evidence="1">Membrane</location>
        <topology evidence="1">Multi-pass membrane protein</topology>
    </subcellularLocation>
</comment>
<feature type="transmembrane region" description="Helical" evidence="4">
    <location>
        <begin position="73"/>
        <end position="91"/>
    </location>
</feature>
<dbReference type="GeneID" id="19327286"/>
<dbReference type="GO" id="GO:0022857">
    <property type="term" value="F:transmembrane transporter activity"/>
    <property type="evidence" value="ECO:0007669"/>
    <property type="project" value="InterPro"/>
</dbReference>
<evidence type="ECO:0000256" key="1">
    <source>
        <dbReference type="ARBA" id="ARBA00004141"/>
    </source>
</evidence>
<dbReference type="Gene3D" id="1.20.1250.20">
    <property type="entry name" value="MFS general substrate transporter like domains"/>
    <property type="match status" value="1"/>
</dbReference>
<accession>R8BEZ3</accession>
<dbReference type="AlphaFoldDB" id="R8BEZ3"/>
<dbReference type="InterPro" id="IPR020846">
    <property type="entry name" value="MFS_dom"/>
</dbReference>
<gene>
    <name evidence="6" type="ORF">UCRPA7_6611</name>
</gene>
<feature type="transmembrane region" description="Helical" evidence="4">
    <location>
        <begin position="161"/>
        <end position="184"/>
    </location>
</feature>
<keyword evidence="4" id="KW-0472">Membrane</keyword>
<feature type="transmembrane region" description="Helical" evidence="4">
    <location>
        <begin position="12"/>
        <end position="30"/>
    </location>
</feature>
<evidence type="ECO:0000256" key="2">
    <source>
        <dbReference type="ARBA" id="ARBA00006727"/>
    </source>
</evidence>
<dbReference type="HOGENOM" id="CLU_001265_1_1_1"/>
<feature type="transmembrane region" description="Helical" evidence="4">
    <location>
        <begin position="338"/>
        <end position="359"/>
    </location>
</feature>
<proteinExistence type="inferred from homology"/>
<evidence type="ECO:0000313" key="6">
    <source>
        <dbReference type="EMBL" id="EON97871.1"/>
    </source>
</evidence>
<feature type="transmembrane region" description="Helical" evidence="4">
    <location>
        <begin position="97"/>
        <end position="117"/>
    </location>
</feature>
<dbReference type="Proteomes" id="UP000014074">
    <property type="component" value="Unassembled WGS sequence"/>
</dbReference>
<evidence type="ECO:0000256" key="4">
    <source>
        <dbReference type="SAM" id="Phobius"/>
    </source>
</evidence>
<keyword evidence="7" id="KW-1185">Reference proteome</keyword>
<dbReference type="EMBL" id="KB933248">
    <property type="protein sequence ID" value="EON97871.1"/>
    <property type="molecule type" value="Genomic_DNA"/>
</dbReference>
<feature type="transmembrane region" description="Helical" evidence="4">
    <location>
        <begin position="365"/>
        <end position="390"/>
    </location>
</feature>
<dbReference type="SUPFAM" id="SSF103473">
    <property type="entry name" value="MFS general substrate transporter"/>
    <property type="match status" value="1"/>
</dbReference>
<evidence type="ECO:0000256" key="3">
    <source>
        <dbReference type="SAM" id="MobiDB-lite"/>
    </source>
</evidence>
<dbReference type="PROSITE" id="PS50850">
    <property type="entry name" value="MFS"/>
    <property type="match status" value="1"/>
</dbReference>
<feature type="transmembrane region" description="Helical" evidence="4">
    <location>
        <begin position="305"/>
        <end position="326"/>
    </location>
</feature>
<feature type="region of interest" description="Disordered" evidence="3">
    <location>
        <begin position="396"/>
        <end position="416"/>
    </location>
</feature>
<dbReference type="KEGG" id="tmn:UCRPA7_6611"/>
<dbReference type="InterPro" id="IPR050327">
    <property type="entry name" value="Proton-linked_MCT"/>
</dbReference>
<dbReference type="PANTHER" id="PTHR11360:SF234">
    <property type="entry name" value="MFS-TYPE TRANSPORTER DBAD-RELATED"/>
    <property type="match status" value="1"/>
</dbReference>
<evidence type="ECO:0000259" key="5">
    <source>
        <dbReference type="PROSITE" id="PS50850"/>
    </source>
</evidence>
<feature type="domain" description="Major facilitator superfamily (MFS) profile" evidence="5">
    <location>
        <begin position="2"/>
        <end position="387"/>
    </location>
</feature>
<dbReference type="GO" id="GO:0016020">
    <property type="term" value="C:membrane"/>
    <property type="evidence" value="ECO:0007669"/>
    <property type="project" value="UniProtKB-SubCell"/>
</dbReference>
<dbReference type="Pfam" id="PF07690">
    <property type="entry name" value="MFS_1"/>
    <property type="match status" value="1"/>
</dbReference>
<name>R8BEZ3_PHAM7</name>
<protein>
    <submittedName>
        <fullName evidence="6">Putative mfs monocarboxylate transporter protein</fullName>
    </submittedName>
</protein>
<feature type="transmembrane region" description="Helical" evidence="4">
    <location>
        <begin position="272"/>
        <end position="293"/>
    </location>
</feature>
<feature type="transmembrane region" description="Helical" evidence="4">
    <location>
        <begin position="246"/>
        <end position="265"/>
    </location>
</feature>
<reference evidence="7" key="1">
    <citation type="journal article" date="2013" name="Genome Announc.">
        <title>Draft genome sequence of the ascomycete Phaeoacremonium aleophilum strain UCR-PA7, a causal agent of the esca disease complex in grapevines.</title>
        <authorList>
            <person name="Blanco-Ulate B."/>
            <person name="Rolshausen P."/>
            <person name="Cantu D."/>
        </authorList>
    </citation>
    <scope>NUCLEOTIDE SEQUENCE [LARGE SCALE GENOMIC DNA]</scope>
    <source>
        <strain evidence="7">UCR-PA7</strain>
    </source>
</reference>
<dbReference type="PANTHER" id="PTHR11360">
    <property type="entry name" value="MONOCARBOXYLATE TRANSPORTER"/>
    <property type="match status" value="1"/>
</dbReference>
<organism evidence="6 7">
    <name type="scientific">Phaeoacremonium minimum (strain UCR-PA7)</name>
    <name type="common">Esca disease fungus</name>
    <name type="synonym">Togninia minima</name>
    <dbReference type="NCBI Taxonomy" id="1286976"/>
    <lineage>
        <taxon>Eukaryota</taxon>
        <taxon>Fungi</taxon>
        <taxon>Dikarya</taxon>
        <taxon>Ascomycota</taxon>
        <taxon>Pezizomycotina</taxon>
        <taxon>Sordariomycetes</taxon>
        <taxon>Sordariomycetidae</taxon>
        <taxon>Togniniales</taxon>
        <taxon>Togniniaceae</taxon>
        <taxon>Phaeoacremonium</taxon>
    </lineage>
</organism>
<keyword evidence="4" id="KW-1133">Transmembrane helix</keyword>
<feature type="transmembrane region" description="Helical" evidence="4">
    <location>
        <begin position="129"/>
        <end position="149"/>
    </location>
</feature>
<dbReference type="InterPro" id="IPR036259">
    <property type="entry name" value="MFS_trans_sf"/>
</dbReference>